<dbReference type="SUPFAM" id="SSF54427">
    <property type="entry name" value="NTF2-like"/>
    <property type="match status" value="1"/>
</dbReference>
<sequence length="132" mass="14797">MTAETARRIVLDYVHAVGRQAPVEELAALLAPDFVFREWPNALSPQEATRDREQTLNGFAQAHLVVGDQQYTVQRVLADGEEVAVELSWQAVARMDLPYWNVGDTMKARILSVFTVRDGLIAAQDSFDSYET</sequence>
<dbReference type="RefSeq" id="WP_169795509.1">
    <property type="nucleotide sequence ID" value="NZ_FNSN01000003.1"/>
</dbReference>
<reference evidence="2 3" key="1">
    <citation type="submission" date="2016-10" db="EMBL/GenBank/DDBJ databases">
        <authorList>
            <person name="de Groot N.N."/>
        </authorList>
    </citation>
    <scope>NUCLEOTIDE SEQUENCE [LARGE SCALE GENOMIC DNA]</scope>
    <source>
        <strain evidence="2 3">DSM 10495</strain>
    </source>
</reference>
<keyword evidence="3" id="KW-1185">Reference proteome</keyword>
<dbReference type="InterPro" id="IPR037401">
    <property type="entry name" value="SnoaL-like"/>
</dbReference>
<organism evidence="2 3">
    <name type="scientific">Arthrobacter woluwensis</name>
    <dbReference type="NCBI Taxonomy" id="156980"/>
    <lineage>
        <taxon>Bacteria</taxon>
        <taxon>Bacillati</taxon>
        <taxon>Actinomycetota</taxon>
        <taxon>Actinomycetes</taxon>
        <taxon>Micrococcales</taxon>
        <taxon>Micrococcaceae</taxon>
        <taxon>Arthrobacter</taxon>
    </lineage>
</organism>
<dbReference type="InterPro" id="IPR032710">
    <property type="entry name" value="NTF2-like_dom_sf"/>
</dbReference>
<dbReference type="Gene3D" id="3.10.450.50">
    <property type="match status" value="1"/>
</dbReference>
<gene>
    <name evidence="2" type="ORF">SAMN04489745_2141</name>
</gene>
<dbReference type="EMBL" id="FNSN01000003">
    <property type="protein sequence ID" value="SEC12875.1"/>
    <property type="molecule type" value="Genomic_DNA"/>
</dbReference>
<evidence type="ECO:0000259" key="1">
    <source>
        <dbReference type="Pfam" id="PF12680"/>
    </source>
</evidence>
<protein>
    <submittedName>
        <fullName evidence="2">SnoaL-like domain-containing protein</fullName>
    </submittedName>
</protein>
<proteinExistence type="predicted"/>
<dbReference type="AlphaFoldDB" id="A0A1H4PZN9"/>
<name>A0A1H4PZN9_9MICC</name>
<evidence type="ECO:0000313" key="3">
    <source>
        <dbReference type="Proteomes" id="UP000182652"/>
    </source>
</evidence>
<dbReference type="Pfam" id="PF12680">
    <property type="entry name" value="SnoaL_2"/>
    <property type="match status" value="1"/>
</dbReference>
<accession>A0A1H4PZN9</accession>
<dbReference type="Proteomes" id="UP000182652">
    <property type="component" value="Unassembled WGS sequence"/>
</dbReference>
<dbReference type="STRING" id="156980.SAMN04489745_2141"/>
<feature type="domain" description="SnoaL-like" evidence="1">
    <location>
        <begin position="11"/>
        <end position="123"/>
    </location>
</feature>
<evidence type="ECO:0000313" key="2">
    <source>
        <dbReference type="EMBL" id="SEC12875.1"/>
    </source>
</evidence>